<sequence length="111" mass="13102">MQRPLTAEYPRVKRRNWTADSKGDRKGEVPGARRRRTELRRLQQFDLTLEYGPCVGISRMIRWERAERLGLNPPPVVRNLVLRHEGDSEYEQSFGTNILCDPITRETRDHE</sequence>
<dbReference type="PANTHER" id="PTHR14303">
    <property type="entry name" value="DNA POLYMERASE DELTA SUBUNIT 4"/>
    <property type="match status" value="1"/>
</dbReference>
<feature type="region of interest" description="Disordered" evidence="1">
    <location>
        <begin position="1"/>
        <end position="35"/>
    </location>
</feature>
<dbReference type="GO" id="GO:0043625">
    <property type="term" value="C:delta DNA polymerase complex"/>
    <property type="evidence" value="ECO:0007669"/>
    <property type="project" value="TreeGrafter"/>
</dbReference>
<evidence type="ECO:0000256" key="1">
    <source>
        <dbReference type="SAM" id="MobiDB-lite"/>
    </source>
</evidence>
<dbReference type="PANTHER" id="PTHR14303:SF0">
    <property type="entry name" value="DNA POLYMERASE DELTA SUBUNIT 4"/>
    <property type="match status" value="1"/>
</dbReference>
<protein>
    <submittedName>
        <fullName evidence="2">DNA polymerase delta subunit 4-like protein</fullName>
    </submittedName>
</protein>
<dbReference type="GO" id="GO:0003887">
    <property type="term" value="F:DNA-directed DNA polymerase activity"/>
    <property type="evidence" value="ECO:0007669"/>
    <property type="project" value="TreeGrafter"/>
</dbReference>
<dbReference type="EMBL" id="JW881637">
    <property type="protein sequence ID" value="AFP14154.1"/>
    <property type="molecule type" value="mRNA"/>
</dbReference>
<feature type="non-terminal residue" evidence="2">
    <location>
        <position position="111"/>
    </location>
</feature>
<dbReference type="InterPro" id="IPR007218">
    <property type="entry name" value="DNA_pol_delta_4"/>
</dbReference>
<reference evidence="2" key="1">
    <citation type="journal article" date="2014" name="Nature">
        <title>Elephant shark genome provides unique insights into gnathostome evolution.</title>
        <authorList>
            <consortium name="International Elephant Shark Genome Sequencing Consortium"/>
            <person name="Venkatesh B."/>
            <person name="Lee A.P."/>
            <person name="Ravi V."/>
            <person name="Maurya A.K."/>
            <person name="Lian M.M."/>
            <person name="Swann J.B."/>
            <person name="Ohta Y."/>
            <person name="Flajnik M.F."/>
            <person name="Sutoh Y."/>
            <person name="Kasahara M."/>
            <person name="Hoon S."/>
            <person name="Gangu V."/>
            <person name="Roy S.W."/>
            <person name="Irimia M."/>
            <person name="Korzh V."/>
            <person name="Kondrychyn I."/>
            <person name="Lim Z.W."/>
            <person name="Tay B.H."/>
            <person name="Tohari S."/>
            <person name="Kong K.W."/>
            <person name="Ho S."/>
            <person name="Lorente-Galdos B."/>
            <person name="Quilez J."/>
            <person name="Marques-Bonet T."/>
            <person name="Raney B.J."/>
            <person name="Ingham P.W."/>
            <person name="Tay A."/>
            <person name="Hillier L.W."/>
            <person name="Minx P."/>
            <person name="Boehm T."/>
            <person name="Wilson R.K."/>
            <person name="Brenner S."/>
            <person name="Warren W.C."/>
        </authorList>
    </citation>
    <scope>NUCLEOTIDE SEQUENCE</scope>
    <source>
        <tissue evidence="2">Heart</tissue>
    </source>
</reference>
<dbReference type="AlphaFoldDB" id="V9LJW2"/>
<name>V9LJW2_CALMI</name>
<organism evidence="2">
    <name type="scientific">Callorhinchus milii</name>
    <name type="common">Ghost shark</name>
    <dbReference type="NCBI Taxonomy" id="7868"/>
    <lineage>
        <taxon>Eukaryota</taxon>
        <taxon>Metazoa</taxon>
        <taxon>Chordata</taxon>
        <taxon>Craniata</taxon>
        <taxon>Vertebrata</taxon>
        <taxon>Chondrichthyes</taxon>
        <taxon>Holocephali</taxon>
        <taxon>Chimaeriformes</taxon>
        <taxon>Callorhinchidae</taxon>
        <taxon>Callorhinchus</taxon>
    </lineage>
</organism>
<evidence type="ECO:0000313" key="2">
    <source>
        <dbReference type="EMBL" id="AFP14154.1"/>
    </source>
</evidence>
<accession>V9LJW2</accession>
<dbReference type="GO" id="GO:0000731">
    <property type="term" value="P:DNA synthesis involved in DNA repair"/>
    <property type="evidence" value="ECO:0007669"/>
    <property type="project" value="InterPro"/>
</dbReference>
<dbReference type="GO" id="GO:0006261">
    <property type="term" value="P:DNA-templated DNA replication"/>
    <property type="evidence" value="ECO:0007669"/>
    <property type="project" value="TreeGrafter"/>
</dbReference>
<dbReference type="Pfam" id="PF04081">
    <property type="entry name" value="DNA_pol_delta_4"/>
    <property type="match status" value="1"/>
</dbReference>
<proteinExistence type="evidence at transcript level"/>